<dbReference type="AlphaFoldDB" id="A0A2N3KUN9"/>
<dbReference type="OrthoDB" id="7620545at2"/>
<proteinExistence type="predicted"/>
<comment type="caution">
    <text evidence="1">The sequence shown here is derived from an EMBL/GenBank/DDBJ whole genome shotgun (WGS) entry which is preliminary data.</text>
</comment>
<organism evidence="1 2">
    <name type="scientific">Thalassospira marina</name>
    <dbReference type="NCBI Taxonomy" id="2048283"/>
    <lineage>
        <taxon>Bacteria</taxon>
        <taxon>Pseudomonadati</taxon>
        <taxon>Pseudomonadota</taxon>
        <taxon>Alphaproteobacteria</taxon>
        <taxon>Rhodospirillales</taxon>
        <taxon>Thalassospiraceae</taxon>
        <taxon>Thalassospira</taxon>
    </lineage>
</organism>
<evidence type="ECO:0000313" key="1">
    <source>
        <dbReference type="EMBL" id="PKR54262.1"/>
    </source>
</evidence>
<dbReference type="Proteomes" id="UP000233597">
    <property type="component" value="Unassembled WGS sequence"/>
</dbReference>
<evidence type="ECO:0000313" key="2">
    <source>
        <dbReference type="Proteomes" id="UP000233597"/>
    </source>
</evidence>
<gene>
    <name evidence="1" type="ORF">COO20_08930</name>
</gene>
<reference evidence="1 2" key="1">
    <citation type="submission" date="2017-09" db="EMBL/GenBank/DDBJ databases">
        <title>Biodiversity and function of Thalassospira species in the particle-attached aromatic-hydrocarbon-degrading consortia from the surface seawater of the South China Sea.</title>
        <authorList>
            <person name="Dong C."/>
            <person name="Liu R."/>
            <person name="Shao Z."/>
        </authorList>
    </citation>
    <scope>NUCLEOTIDE SEQUENCE [LARGE SCALE GENOMIC DNA]</scope>
    <source>
        <strain evidence="1 2">CSC1P2</strain>
    </source>
</reference>
<accession>A0A2N3KUN9</accession>
<dbReference type="EMBL" id="NWTK01000005">
    <property type="protein sequence ID" value="PKR54262.1"/>
    <property type="molecule type" value="Genomic_DNA"/>
</dbReference>
<protein>
    <submittedName>
        <fullName evidence="1">Uncharacterized protein</fullName>
    </submittedName>
</protein>
<dbReference type="RefSeq" id="WP_101265705.1">
    <property type="nucleotide sequence ID" value="NZ_NWTK01000005.1"/>
</dbReference>
<name>A0A2N3KUN9_9PROT</name>
<sequence length="76" mass="9027">MKKDHWEYQIKHTIPPPANGNISLERLINARRVAAQMILKYGDQYEPIFDRLDREITEMENDKNKRDRLLRFAAGS</sequence>